<feature type="region of interest" description="Disordered" evidence="1">
    <location>
        <begin position="163"/>
        <end position="184"/>
    </location>
</feature>
<reference evidence="3 4" key="1">
    <citation type="journal article" date="2014" name="Int. J. Syst. Evol. Microbiol.">
        <title>Complete genome sequence of Corynebacterium casei LMG S-19264T (=DSM 44701T), isolated from a smear-ripened cheese.</title>
        <authorList>
            <consortium name="US DOE Joint Genome Institute (JGI-PGF)"/>
            <person name="Walter F."/>
            <person name="Albersmeier A."/>
            <person name="Kalinowski J."/>
            <person name="Ruckert C."/>
        </authorList>
    </citation>
    <scope>NUCLEOTIDE SEQUENCE [LARGE SCALE GENOMIC DNA]</scope>
    <source>
        <strain evidence="3 4">NBRC 112289</strain>
    </source>
</reference>
<evidence type="ECO:0000256" key="1">
    <source>
        <dbReference type="SAM" id="MobiDB-lite"/>
    </source>
</evidence>
<dbReference type="PROSITE" id="PS51257">
    <property type="entry name" value="PROKAR_LIPOPROTEIN"/>
    <property type="match status" value="1"/>
</dbReference>
<dbReference type="EMBL" id="BSUL01000001">
    <property type="protein sequence ID" value="GMA29381.1"/>
    <property type="molecule type" value="Genomic_DNA"/>
</dbReference>
<evidence type="ECO:0000256" key="2">
    <source>
        <dbReference type="SAM" id="SignalP"/>
    </source>
</evidence>
<evidence type="ECO:0000313" key="4">
    <source>
        <dbReference type="Proteomes" id="UP001157160"/>
    </source>
</evidence>
<dbReference type="Proteomes" id="UP001157160">
    <property type="component" value="Unassembled WGS sequence"/>
</dbReference>
<name>A0AA37UM43_9MICO</name>
<organism evidence="3 4">
    <name type="scientific">Arenivirga flava</name>
    <dbReference type="NCBI Taxonomy" id="1930060"/>
    <lineage>
        <taxon>Bacteria</taxon>
        <taxon>Bacillati</taxon>
        <taxon>Actinomycetota</taxon>
        <taxon>Actinomycetes</taxon>
        <taxon>Micrococcales</taxon>
        <taxon>Microbacteriaceae</taxon>
        <taxon>Arenivirga</taxon>
    </lineage>
</organism>
<keyword evidence="4" id="KW-1185">Reference proteome</keyword>
<proteinExistence type="predicted"/>
<feature type="chain" id="PRO_5041245429" description="DUF4352 domain-containing protein" evidence="2">
    <location>
        <begin position="23"/>
        <end position="184"/>
    </location>
</feature>
<feature type="signal peptide" evidence="2">
    <location>
        <begin position="1"/>
        <end position="22"/>
    </location>
</feature>
<sequence length="184" mass="19287">MKTARIAASVAIAGAVALGASACNLVTYQATTEVYDPSDGVSGSVGTVDVQNALLVTGDGETATFVGTVTNLGDDPARLGLQYETASGERVTEEFWVPAGETFTTSFGDREQLLFTDLDGSIGGYLDVFVQYGTEQGEVLTVPVVDGSLPEYEALLPADFDGDVLSVTDPSYDPRTEESEEEGH</sequence>
<evidence type="ECO:0000313" key="3">
    <source>
        <dbReference type="EMBL" id="GMA29381.1"/>
    </source>
</evidence>
<feature type="compositionally biased region" description="Basic and acidic residues" evidence="1">
    <location>
        <begin position="172"/>
        <end position="184"/>
    </location>
</feature>
<accession>A0AA37UM43</accession>
<evidence type="ECO:0008006" key="5">
    <source>
        <dbReference type="Google" id="ProtNLM"/>
    </source>
</evidence>
<keyword evidence="2" id="KW-0732">Signal</keyword>
<gene>
    <name evidence="3" type="ORF">GCM10025874_26340</name>
</gene>
<comment type="caution">
    <text evidence="3">The sequence shown here is derived from an EMBL/GenBank/DDBJ whole genome shotgun (WGS) entry which is preliminary data.</text>
</comment>
<dbReference type="AlphaFoldDB" id="A0AA37UM43"/>
<dbReference type="RefSeq" id="WP_284233425.1">
    <property type="nucleotide sequence ID" value="NZ_BSUL01000001.1"/>
</dbReference>
<protein>
    <recommendedName>
        <fullName evidence="5">DUF4352 domain-containing protein</fullName>
    </recommendedName>
</protein>